<dbReference type="PROSITE" id="PS01031">
    <property type="entry name" value="SHSP"/>
    <property type="match status" value="1"/>
</dbReference>
<accession>A0A7I9YHX8</accession>
<dbReference type="CDD" id="cd06464">
    <property type="entry name" value="ACD_sHsps-like"/>
    <property type="match status" value="1"/>
</dbReference>
<keyword evidence="6" id="KW-1185">Reference proteome</keyword>
<dbReference type="SUPFAM" id="SSF49764">
    <property type="entry name" value="HSP20-like chaperones"/>
    <property type="match status" value="1"/>
</dbReference>
<dbReference type="AlphaFoldDB" id="A0A7I9YHX8"/>
<dbReference type="GO" id="GO:0006313">
    <property type="term" value="P:DNA transposition"/>
    <property type="evidence" value="ECO:0007669"/>
    <property type="project" value="InterPro"/>
</dbReference>
<dbReference type="InterPro" id="IPR002559">
    <property type="entry name" value="Transposase_11"/>
</dbReference>
<protein>
    <recommendedName>
        <fullName evidence="4">SHSP domain-containing protein</fullName>
    </recommendedName>
</protein>
<organism evidence="5 6">
    <name type="scientific">Mycobacterium bourgelatii</name>
    <dbReference type="NCBI Taxonomy" id="1273442"/>
    <lineage>
        <taxon>Bacteria</taxon>
        <taxon>Bacillati</taxon>
        <taxon>Actinomycetota</taxon>
        <taxon>Actinomycetes</taxon>
        <taxon>Mycobacteriales</taxon>
        <taxon>Mycobacteriaceae</taxon>
        <taxon>Mycobacterium</taxon>
    </lineage>
</organism>
<dbReference type="Gene3D" id="2.60.40.790">
    <property type="match status" value="1"/>
</dbReference>
<feature type="region of interest" description="Disordered" evidence="3">
    <location>
        <begin position="418"/>
        <end position="495"/>
    </location>
</feature>
<comment type="similarity">
    <text evidence="1 2">Belongs to the small heat shock protein (HSP20) family.</text>
</comment>
<dbReference type="InterPro" id="IPR047654">
    <property type="entry name" value="IS1634_transpos"/>
</dbReference>
<proteinExistence type="inferred from homology"/>
<gene>
    <name evidence="5" type="ORF">MBOU_02610</name>
</gene>
<name>A0A7I9YHX8_MYCBU</name>
<dbReference type="EMBL" id="BLKZ01000001">
    <property type="protein sequence ID" value="GFG88219.1"/>
    <property type="molecule type" value="Genomic_DNA"/>
</dbReference>
<feature type="compositionally biased region" description="Basic residues" evidence="3">
    <location>
        <begin position="453"/>
        <end position="492"/>
    </location>
</feature>
<dbReference type="Pfam" id="PF00011">
    <property type="entry name" value="HSP20"/>
    <property type="match status" value="1"/>
</dbReference>
<dbReference type="PANTHER" id="PTHR34614">
    <property type="match status" value="1"/>
</dbReference>
<dbReference type="InterPro" id="IPR002068">
    <property type="entry name" value="A-crystallin/Hsp20_dom"/>
</dbReference>
<reference evidence="5 6" key="1">
    <citation type="journal article" date="2019" name="Emerg. Microbes Infect.">
        <title>Comprehensive subspecies identification of 175 nontuberculous mycobacteria species based on 7547 genomic profiles.</title>
        <authorList>
            <person name="Matsumoto Y."/>
            <person name="Kinjo T."/>
            <person name="Motooka D."/>
            <person name="Nabeya D."/>
            <person name="Jung N."/>
            <person name="Uechi K."/>
            <person name="Horii T."/>
            <person name="Iida T."/>
            <person name="Fujita J."/>
            <person name="Nakamura S."/>
        </authorList>
    </citation>
    <scope>NUCLEOTIDE SEQUENCE [LARGE SCALE GENOMIC DNA]</scope>
    <source>
        <strain evidence="5 6">JCM 30725</strain>
    </source>
</reference>
<sequence>MLGTARTLGVEDLIDATPSRRRDLVTAMLVAQVIAPESKLATARGLRTQTATSSLGEVLGVSGADEDDLYAAMDWALARKDAIETALAARHLNDGTLVLYDVSSAAFEGRTCPLGKIGHARDGVKGRLQIVYGLLATTAGIPVAIEVFDGNTADPKTLTAQINKLKNRFGLSRVALVGDRGMITSARITEELRPAGLDWITALRAPQIKALVQADALQLSLFDEHDLAEINSPDYPGERLVCCHNPALAQKRTQKRQDLLAATEKQLTAITDATTRTRRPLRGKDDIALRVGKVINHYKMAKHFHITITDNSFTFTRNEDAIAAEAALDGIYVLRTNLPKSALGRDDVVLRYKGLEDVERFFRTLNSELDVRPIRHHLADRVRAHMFLRMLSYYISWHMKQALAPLLFRDHDKPAAAAKRTNPLPRSTFRCRPSQSLPQTHHRRHPGAQLHQPARRPSHHLRQPHPARRRHAHVHQIHHPHRTTTPRLRTTRPHPPPGLQVVMQTTQNPRSRHTHHQTRGNYGLGHRFSCQFNTGVEVATMLMRTDPFRDLDRFAQQVLGTAARPAAMPMDAWRDGTEVVVEFDLPGVNADSLDLEIERNVVTVRAERPQVAADREMLAHERPRGVFNRQLVLGDSLDAEKIKASYQDGVLRLHIPVSEEAKPRKIEITRSEEHSEQHKAIAA</sequence>
<dbReference type="GO" id="GO:0003677">
    <property type="term" value="F:DNA binding"/>
    <property type="evidence" value="ECO:0007669"/>
    <property type="project" value="InterPro"/>
</dbReference>
<evidence type="ECO:0000256" key="3">
    <source>
        <dbReference type="SAM" id="MobiDB-lite"/>
    </source>
</evidence>
<feature type="domain" description="SHSP" evidence="4">
    <location>
        <begin position="561"/>
        <end position="671"/>
    </location>
</feature>
<dbReference type="NCBIfam" id="NF033559">
    <property type="entry name" value="transpos_IS1634"/>
    <property type="match status" value="1"/>
</dbReference>
<dbReference type="GO" id="GO:0004803">
    <property type="term" value="F:transposase activity"/>
    <property type="evidence" value="ECO:0007669"/>
    <property type="project" value="InterPro"/>
</dbReference>
<evidence type="ECO:0000313" key="6">
    <source>
        <dbReference type="Proteomes" id="UP000465360"/>
    </source>
</evidence>
<evidence type="ECO:0000313" key="5">
    <source>
        <dbReference type="EMBL" id="GFG88219.1"/>
    </source>
</evidence>
<evidence type="ECO:0000256" key="1">
    <source>
        <dbReference type="PROSITE-ProRule" id="PRU00285"/>
    </source>
</evidence>
<dbReference type="Proteomes" id="UP000465360">
    <property type="component" value="Unassembled WGS sequence"/>
</dbReference>
<comment type="caution">
    <text evidence="5">The sequence shown here is derived from an EMBL/GenBank/DDBJ whole genome shotgun (WGS) entry which is preliminary data.</text>
</comment>
<evidence type="ECO:0000256" key="2">
    <source>
        <dbReference type="RuleBase" id="RU003616"/>
    </source>
</evidence>
<dbReference type="PANTHER" id="PTHR34614:SF2">
    <property type="entry name" value="TRANSPOSASE IS4-LIKE DOMAIN-CONTAINING PROTEIN"/>
    <property type="match status" value="1"/>
</dbReference>
<dbReference type="Pfam" id="PF01609">
    <property type="entry name" value="DDE_Tnp_1"/>
    <property type="match status" value="1"/>
</dbReference>
<dbReference type="InterPro" id="IPR008978">
    <property type="entry name" value="HSP20-like_chaperone"/>
</dbReference>
<evidence type="ECO:0000259" key="4">
    <source>
        <dbReference type="PROSITE" id="PS01031"/>
    </source>
</evidence>